<feature type="domain" description="NTP pyrophosphohydrolase MazG-like" evidence="2">
    <location>
        <begin position="407"/>
        <end position="468"/>
    </location>
</feature>
<feature type="domain" description="Tetrapyrrole methylase" evidence="1">
    <location>
        <begin position="1"/>
        <end position="220"/>
    </location>
</feature>
<dbReference type="NCBIfam" id="NF007113">
    <property type="entry name" value="PRK09562.1"/>
    <property type="match status" value="1"/>
</dbReference>
<dbReference type="PANTHER" id="PTHR30522:SF0">
    <property type="entry name" value="NUCLEOSIDE TRIPHOSPHATE PYROPHOSPHOHYDROLASE"/>
    <property type="match status" value="1"/>
</dbReference>
<gene>
    <name evidence="3" type="ORF">CCALI_00987</name>
</gene>
<dbReference type="FunFam" id="1.10.287.1080:FF:000003">
    <property type="entry name" value="Nucleoside triphosphate pyrophosphohydrolase"/>
    <property type="match status" value="1"/>
</dbReference>
<dbReference type="FunCoup" id="S0EU62">
    <property type="interactions" value="108"/>
</dbReference>
<evidence type="ECO:0000259" key="1">
    <source>
        <dbReference type="Pfam" id="PF00590"/>
    </source>
</evidence>
<dbReference type="GO" id="GO:0046081">
    <property type="term" value="P:dUTP catabolic process"/>
    <property type="evidence" value="ECO:0007669"/>
    <property type="project" value="TreeGrafter"/>
</dbReference>
<dbReference type="EMBL" id="HF951689">
    <property type="protein sequence ID" value="CCW34809.1"/>
    <property type="molecule type" value="Genomic_DNA"/>
</dbReference>
<dbReference type="InterPro" id="IPR048015">
    <property type="entry name" value="NTP-PPase_MazG-like_N"/>
</dbReference>
<dbReference type="GO" id="GO:0006203">
    <property type="term" value="P:dGTP catabolic process"/>
    <property type="evidence" value="ECO:0007669"/>
    <property type="project" value="TreeGrafter"/>
</dbReference>
<dbReference type="HOGENOM" id="CLU_038356_1_2_0"/>
<dbReference type="RefSeq" id="WP_016482359.1">
    <property type="nucleotide sequence ID" value="NC_021487.1"/>
</dbReference>
<dbReference type="InterPro" id="IPR048011">
    <property type="entry name" value="NTP-PPase_MazG-like_C"/>
</dbReference>
<dbReference type="InterPro" id="IPR035996">
    <property type="entry name" value="4pyrrol_Methylase_sf"/>
</dbReference>
<dbReference type="PIRSF" id="PIRSF002845">
    <property type="entry name" value="Ttrprl_mtas_MazG"/>
    <property type="match status" value="1"/>
</dbReference>
<sequence>MVTLIGLGPGDPDLISRGAERTLREASAQSALYLRTERHPCVAALKEWGLTFETFDSFYDTATSFEEVYRSIVNRLLDRVHAGDSVAYAVPGHPLLGEESVRLLLERLNAENIAYRIVSSCSFIEAVLAAAHLPLSEGCDVRDALSLQLDDRVSPEGYPLGGRIDTSRGLLLFQVFDRASASHAKLALMRYYPDDWQVLLVRNAGVPAMESVQTIPLHQLDRLSIDHLTAVYVPPLPPSLRPKDFYALVGVMARLRAPDGCPWDREQTHTTLKRYFVEETYEVLDAIDANDPNALCEELGDALLQTVFHAQLAREEGLFTIDDVTAHIVEKLVRRHPHVFGTTEVADSAEVLRNWERIKQTEKSENVAQAKSLLDGIPKGLPALMYAMELSKRVVKVGFEWPGLAQVLAKVDEEWEELKRELTAAEPDQERVAAELGDLLFTLVQVARKQNLDAEDALRTMLRRFEMRFRYMERCAAEMGRSLKEMNLEELDTLWEEAKRQESL</sequence>
<dbReference type="GO" id="GO:0047429">
    <property type="term" value="F:nucleoside triphosphate diphosphatase activity"/>
    <property type="evidence" value="ECO:0007669"/>
    <property type="project" value="InterPro"/>
</dbReference>
<dbReference type="GO" id="GO:0006950">
    <property type="term" value="P:response to stress"/>
    <property type="evidence" value="ECO:0007669"/>
    <property type="project" value="UniProtKB-ARBA"/>
</dbReference>
<dbReference type="InParanoid" id="S0EU62"/>
<dbReference type="GO" id="GO:0046047">
    <property type="term" value="P:TTP catabolic process"/>
    <property type="evidence" value="ECO:0007669"/>
    <property type="project" value="TreeGrafter"/>
</dbReference>
<dbReference type="InterPro" id="IPR014777">
    <property type="entry name" value="4pyrrole_Mease_sub1"/>
</dbReference>
<dbReference type="eggNOG" id="COG3956">
    <property type="taxonomic scope" value="Bacteria"/>
</dbReference>
<dbReference type="PATRIC" id="fig|1303518.3.peg.997"/>
<dbReference type="InterPro" id="IPR000878">
    <property type="entry name" value="4pyrrol_Mease"/>
</dbReference>
<dbReference type="OrthoDB" id="9808939at2"/>
<dbReference type="KEGG" id="ccz:CCALI_00987"/>
<dbReference type="Gene3D" id="3.40.1010.10">
    <property type="entry name" value="Cobalt-precorrin-4 Transmethylase, Domain 1"/>
    <property type="match status" value="1"/>
</dbReference>
<dbReference type="Proteomes" id="UP000014227">
    <property type="component" value="Chromosome I"/>
</dbReference>
<feature type="domain" description="NTP pyrophosphohydrolase MazG-like" evidence="2">
    <location>
        <begin position="267"/>
        <end position="340"/>
    </location>
</feature>
<dbReference type="GO" id="GO:0008168">
    <property type="term" value="F:methyltransferase activity"/>
    <property type="evidence" value="ECO:0007669"/>
    <property type="project" value="InterPro"/>
</dbReference>
<dbReference type="GO" id="GO:0046076">
    <property type="term" value="P:dTTP catabolic process"/>
    <property type="evidence" value="ECO:0007669"/>
    <property type="project" value="TreeGrafter"/>
</dbReference>
<dbReference type="InterPro" id="IPR004518">
    <property type="entry name" value="MazG-like_dom"/>
</dbReference>
<dbReference type="STRING" id="454171.CP488_00169"/>
<dbReference type="InterPro" id="IPR024180">
    <property type="entry name" value="Tetrapyrrole_Mease/MazG_pred"/>
</dbReference>
<dbReference type="SUPFAM" id="SSF101386">
    <property type="entry name" value="all-alpha NTP pyrophosphatases"/>
    <property type="match status" value="2"/>
</dbReference>
<dbReference type="Pfam" id="PF03819">
    <property type="entry name" value="MazG"/>
    <property type="match status" value="2"/>
</dbReference>
<dbReference type="CDD" id="cd11529">
    <property type="entry name" value="NTP-PPase_MazG_Cterm"/>
    <property type="match status" value="1"/>
</dbReference>
<dbReference type="Pfam" id="PF00590">
    <property type="entry name" value="TP_methylase"/>
    <property type="match status" value="1"/>
</dbReference>
<dbReference type="GO" id="GO:0046061">
    <property type="term" value="P:dATP catabolic process"/>
    <property type="evidence" value="ECO:0007669"/>
    <property type="project" value="TreeGrafter"/>
</dbReference>
<dbReference type="CDD" id="cd11528">
    <property type="entry name" value="NTP-PPase_MazG_Nterm"/>
    <property type="match status" value="1"/>
</dbReference>
<proteinExistence type="predicted"/>
<dbReference type="NCBIfam" id="TIGR00444">
    <property type="entry name" value="mazG"/>
    <property type="match status" value="1"/>
</dbReference>
<protein>
    <submittedName>
        <fullName evidence="3">MazG family protein</fullName>
    </submittedName>
</protein>
<reference evidence="4" key="1">
    <citation type="submission" date="2013-03" db="EMBL/GenBank/DDBJ databases">
        <title>Genome sequence of Chthonomonas calidirosea, the first sequenced genome from the Armatimonadetes phylum (formally candidate division OP10).</title>
        <authorList>
            <person name="Lee K.C.Y."/>
            <person name="Morgan X.C."/>
            <person name="Dunfield P.F."/>
            <person name="Tamas I."/>
            <person name="Houghton K.M."/>
            <person name="Vyssotski M."/>
            <person name="Ryan J.L.J."/>
            <person name="Lagutin K."/>
            <person name="McDonald I.R."/>
            <person name="Stott M.B."/>
        </authorList>
    </citation>
    <scope>NUCLEOTIDE SEQUENCE [LARGE SCALE GENOMIC DNA]</scope>
    <source>
        <strain evidence="4">DSM 23976 / ICMP 18418 / T49</strain>
    </source>
</reference>
<dbReference type="FunFam" id="1.10.287.1080:FF:000001">
    <property type="entry name" value="Nucleoside triphosphate pyrophosphohydrolase"/>
    <property type="match status" value="1"/>
</dbReference>
<dbReference type="Gene3D" id="1.10.287.1080">
    <property type="entry name" value="MazG-like"/>
    <property type="match status" value="2"/>
</dbReference>
<dbReference type="SUPFAM" id="SSF53790">
    <property type="entry name" value="Tetrapyrrole methylase"/>
    <property type="match status" value="1"/>
</dbReference>
<evidence type="ECO:0000313" key="4">
    <source>
        <dbReference type="Proteomes" id="UP000014227"/>
    </source>
</evidence>
<name>S0EU62_CHTCT</name>
<evidence type="ECO:0000259" key="2">
    <source>
        <dbReference type="Pfam" id="PF03819"/>
    </source>
</evidence>
<dbReference type="AlphaFoldDB" id="S0EU62"/>
<keyword evidence="4" id="KW-1185">Reference proteome</keyword>
<dbReference type="GO" id="GO:0046052">
    <property type="term" value="P:UTP catabolic process"/>
    <property type="evidence" value="ECO:0007669"/>
    <property type="project" value="TreeGrafter"/>
</dbReference>
<accession>S0EU62</accession>
<dbReference type="PANTHER" id="PTHR30522">
    <property type="entry name" value="NUCLEOSIDE TRIPHOSPHATE PYROPHOSPHOHYDROLASE"/>
    <property type="match status" value="1"/>
</dbReference>
<dbReference type="InterPro" id="IPR035013">
    <property type="entry name" value="YabN_N"/>
</dbReference>
<dbReference type="InterPro" id="IPR011551">
    <property type="entry name" value="NTP_PyrPHydrolase_MazG"/>
</dbReference>
<organism evidence="3 4">
    <name type="scientific">Chthonomonas calidirosea (strain DSM 23976 / ICMP 18418 / T49)</name>
    <dbReference type="NCBI Taxonomy" id="1303518"/>
    <lineage>
        <taxon>Bacteria</taxon>
        <taxon>Bacillati</taxon>
        <taxon>Armatimonadota</taxon>
        <taxon>Chthonomonadia</taxon>
        <taxon>Chthonomonadales</taxon>
        <taxon>Chthonomonadaceae</taxon>
        <taxon>Chthonomonas</taxon>
    </lineage>
</organism>
<evidence type="ECO:0000313" key="3">
    <source>
        <dbReference type="EMBL" id="CCW34809.1"/>
    </source>
</evidence>
<dbReference type="CDD" id="cd11723">
    <property type="entry name" value="YabN_N_like"/>
    <property type="match status" value="1"/>
</dbReference>